<dbReference type="PANTHER" id="PTHR36932:SF1">
    <property type="entry name" value="CAPSULAR POLYSACCHARIDE BIOSYNTHESIS PROTEIN"/>
    <property type="match status" value="1"/>
</dbReference>
<comment type="caution">
    <text evidence="1">The sequence shown here is derived from an EMBL/GenBank/DDBJ whole genome shotgun (WGS) entry which is preliminary data.</text>
</comment>
<evidence type="ECO:0000313" key="2">
    <source>
        <dbReference type="Proteomes" id="UP001595279"/>
    </source>
</evidence>
<organism evidence="1 2">
    <name type="scientific">Virgibacillus xinjiangensis</name>
    <dbReference type="NCBI Taxonomy" id="393090"/>
    <lineage>
        <taxon>Bacteria</taxon>
        <taxon>Bacillati</taxon>
        <taxon>Bacillota</taxon>
        <taxon>Bacilli</taxon>
        <taxon>Bacillales</taxon>
        <taxon>Bacillaceae</taxon>
        <taxon>Virgibacillus</taxon>
    </lineage>
</organism>
<name>A0ABV7CTZ3_9BACI</name>
<keyword evidence="1" id="KW-0436">Ligase</keyword>
<gene>
    <name evidence="1" type="ORF">ACFOGI_06370</name>
</gene>
<protein>
    <submittedName>
        <fullName evidence="1">Phenylacetate--CoA ligase family protein</fullName>
    </submittedName>
</protein>
<dbReference type="GO" id="GO:0016874">
    <property type="term" value="F:ligase activity"/>
    <property type="evidence" value="ECO:0007669"/>
    <property type="project" value="UniProtKB-KW"/>
</dbReference>
<proteinExistence type="predicted"/>
<dbReference type="Gene3D" id="3.40.50.12780">
    <property type="entry name" value="N-terminal domain of ligase-like"/>
    <property type="match status" value="1"/>
</dbReference>
<dbReference type="EMBL" id="JBHRSA010000026">
    <property type="protein sequence ID" value="MFC3039872.1"/>
    <property type="molecule type" value="Genomic_DNA"/>
</dbReference>
<dbReference type="RefSeq" id="WP_390270166.1">
    <property type="nucleotide sequence ID" value="NZ_JBHRSA010000026.1"/>
</dbReference>
<accession>A0ABV7CTZ3</accession>
<keyword evidence="2" id="KW-1185">Reference proteome</keyword>
<evidence type="ECO:0000313" key="1">
    <source>
        <dbReference type="EMBL" id="MFC3039872.1"/>
    </source>
</evidence>
<dbReference type="SUPFAM" id="SSF56801">
    <property type="entry name" value="Acetyl-CoA synthetase-like"/>
    <property type="match status" value="1"/>
</dbReference>
<dbReference type="Proteomes" id="UP001595279">
    <property type="component" value="Unassembled WGS sequence"/>
</dbReference>
<dbReference type="InterPro" id="IPR053158">
    <property type="entry name" value="CapK_Type1_Caps_Biosynth"/>
</dbReference>
<dbReference type="PANTHER" id="PTHR36932">
    <property type="entry name" value="CAPSULAR POLYSACCHARIDE BIOSYNTHESIS PROTEIN"/>
    <property type="match status" value="1"/>
</dbReference>
<reference evidence="2" key="1">
    <citation type="journal article" date="2019" name="Int. J. Syst. Evol. Microbiol.">
        <title>The Global Catalogue of Microorganisms (GCM) 10K type strain sequencing project: providing services to taxonomists for standard genome sequencing and annotation.</title>
        <authorList>
            <consortium name="The Broad Institute Genomics Platform"/>
            <consortium name="The Broad Institute Genome Sequencing Center for Infectious Disease"/>
            <person name="Wu L."/>
            <person name="Ma J."/>
        </authorList>
    </citation>
    <scope>NUCLEOTIDE SEQUENCE [LARGE SCALE GENOMIC DNA]</scope>
    <source>
        <strain evidence="2">KCTC 13128</strain>
    </source>
</reference>
<sequence length="433" mass="50540">MKKYFNKSNMNFFELVINRAFFMVDIIRNKRITRELEFLEEFYGSDEKHNKQELCFQNLLNDIRHNAPYYKGVNKKLEDFPVITKKQIGDNLNNLVSNKYNKENLLKVTTSGSFGTPMIFYRNKSKQLRQIAEVLFFGRDIEYYMGRHHAFIRGVSKSKLKLFLQNEIHIDPTHLDKESLKNIVSKIRQTRYIIGFPSVIVSIIEYCEKMAISPDTFDILGIITTSEPLNSQQRKLIENFFNCTVIARYATEELGIIGNQCVESENYHINEASFIVEVLKKNIDEPAEEDEEGRIVVTDLYSNAMPLIRYDTGDYGVLGKGCPCGYNGKVLRTISGRKIQNLLDVNGEEVSPFSLNVRMKEYNNVYQFQFIQEKHNEYYLNLVVNENYNEEKMILENLHYILGEDANIKIHYVEEIEPLPSGKRPYIINKLNS</sequence>
<dbReference type="InterPro" id="IPR042099">
    <property type="entry name" value="ANL_N_sf"/>
</dbReference>